<reference evidence="2 3" key="1">
    <citation type="journal article" date="2010" name="Science">
        <title>Genomic analysis of organismal complexity in the multicellular green alga Volvox carteri.</title>
        <authorList>
            <person name="Prochnik S.E."/>
            <person name="Umen J."/>
            <person name="Nedelcu A.M."/>
            <person name="Hallmann A."/>
            <person name="Miller S.M."/>
            <person name="Nishii I."/>
            <person name="Ferris P."/>
            <person name="Kuo A."/>
            <person name="Mitros T."/>
            <person name="Fritz-Laylin L.K."/>
            <person name="Hellsten U."/>
            <person name="Chapman J."/>
            <person name="Simakov O."/>
            <person name="Rensing S.A."/>
            <person name="Terry A."/>
            <person name="Pangilinan J."/>
            <person name="Kapitonov V."/>
            <person name="Jurka J."/>
            <person name="Salamov A."/>
            <person name="Shapiro H."/>
            <person name="Schmutz J."/>
            <person name="Grimwood J."/>
            <person name="Lindquist E."/>
            <person name="Lucas S."/>
            <person name="Grigoriev I.V."/>
            <person name="Schmitt R."/>
            <person name="Kirk D."/>
            <person name="Rokhsar D.S."/>
        </authorList>
    </citation>
    <scope>NUCLEOTIDE SEQUENCE [LARGE SCALE GENOMIC DNA]</scope>
    <source>
        <strain evidence="3">f. Nagariensis / Eve</strain>
    </source>
</reference>
<dbReference type="PANTHER" id="PTHR46472">
    <property type="entry name" value="NUCLEOREDOXIN"/>
    <property type="match status" value="1"/>
</dbReference>
<dbReference type="SUPFAM" id="SSF52833">
    <property type="entry name" value="Thioredoxin-like"/>
    <property type="match status" value="1"/>
</dbReference>
<feature type="domain" description="Thioredoxin" evidence="1">
    <location>
        <begin position="1"/>
        <end position="111"/>
    </location>
</feature>
<dbReference type="GO" id="GO:0004791">
    <property type="term" value="F:thioredoxin-disulfide reductase (NADPH) activity"/>
    <property type="evidence" value="ECO:0007669"/>
    <property type="project" value="TreeGrafter"/>
</dbReference>
<accession>D8UJ76</accession>
<evidence type="ECO:0000313" key="2">
    <source>
        <dbReference type="EMBL" id="EFJ40225.1"/>
    </source>
</evidence>
<dbReference type="InterPro" id="IPR013766">
    <property type="entry name" value="Thioredoxin_domain"/>
</dbReference>
<organism evidence="3">
    <name type="scientific">Volvox carteri f. nagariensis</name>
    <dbReference type="NCBI Taxonomy" id="3068"/>
    <lineage>
        <taxon>Eukaryota</taxon>
        <taxon>Viridiplantae</taxon>
        <taxon>Chlorophyta</taxon>
        <taxon>core chlorophytes</taxon>
        <taxon>Chlorophyceae</taxon>
        <taxon>CS clade</taxon>
        <taxon>Chlamydomonadales</taxon>
        <taxon>Volvocaceae</taxon>
        <taxon>Volvox</taxon>
    </lineage>
</organism>
<dbReference type="Proteomes" id="UP000001058">
    <property type="component" value="Unassembled WGS sequence"/>
</dbReference>
<dbReference type="PANTHER" id="PTHR46472:SF1">
    <property type="entry name" value="NUCLEOREDOXIN"/>
    <property type="match status" value="1"/>
</dbReference>
<proteinExistence type="predicted"/>
<keyword evidence="3" id="KW-1185">Reference proteome</keyword>
<name>D8UJ76_VOLCA</name>
<dbReference type="GO" id="GO:0005634">
    <property type="term" value="C:nucleus"/>
    <property type="evidence" value="ECO:0007669"/>
    <property type="project" value="TreeGrafter"/>
</dbReference>
<dbReference type="InterPro" id="IPR036249">
    <property type="entry name" value="Thioredoxin-like_sf"/>
</dbReference>
<dbReference type="GO" id="GO:0030178">
    <property type="term" value="P:negative regulation of Wnt signaling pathway"/>
    <property type="evidence" value="ECO:0007669"/>
    <property type="project" value="TreeGrafter"/>
</dbReference>
<dbReference type="OrthoDB" id="409136at2759"/>
<evidence type="ECO:0000313" key="3">
    <source>
        <dbReference type="Proteomes" id="UP000001058"/>
    </source>
</evidence>
<dbReference type="AlphaFoldDB" id="D8UJ76"/>
<protein>
    <recommendedName>
        <fullName evidence="1">Thioredoxin domain-containing protein</fullName>
    </recommendedName>
</protein>
<dbReference type="InParanoid" id="D8UJ76"/>
<gene>
    <name evidence="2" type="ORF">VOLCADRAFT_45847</name>
</gene>
<sequence length="120" mass="13786">IALYFSAHWCPPCRQFTPKLAATYKSFKETHPRAADWEIIFVSWDTDQTSFAEYYQEMPWLALPFQMRDIADDLTKLYKVNGIPTLVLVDGGTGELITKQGREAILDDPTCAKFPWLPEP</sequence>
<dbReference type="eggNOG" id="KOG2501">
    <property type="taxonomic scope" value="Eukaryota"/>
</dbReference>
<dbReference type="EMBL" id="GL378423">
    <property type="protein sequence ID" value="EFJ40225.1"/>
    <property type="molecule type" value="Genomic_DNA"/>
</dbReference>
<dbReference type="KEGG" id="vcn:VOLCADRAFT_45847"/>
<dbReference type="GeneID" id="9628176"/>
<dbReference type="PROSITE" id="PS51352">
    <property type="entry name" value="THIOREDOXIN_2"/>
    <property type="match status" value="1"/>
</dbReference>
<feature type="non-terminal residue" evidence="2">
    <location>
        <position position="120"/>
    </location>
</feature>
<dbReference type="Pfam" id="PF13905">
    <property type="entry name" value="Thioredoxin_8"/>
    <property type="match status" value="1"/>
</dbReference>
<dbReference type="InterPro" id="IPR012336">
    <property type="entry name" value="Thioredoxin-like_fold"/>
</dbReference>
<dbReference type="Gene3D" id="3.40.30.10">
    <property type="entry name" value="Glutaredoxin"/>
    <property type="match status" value="1"/>
</dbReference>
<feature type="non-terminal residue" evidence="2">
    <location>
        <position position="1"/>
    </location>
</feature>
<dbReference type="RefSeq" id="XP_002958705.1">
    <property type="nucleotide sequence ID" value="XM_002958659.1"/>
</dbReference>
<dbReference type="GO" id="GO:0031397">
    <property type="term" value="P:negative regulation of protein ubiquitination"/>
    <property type="evidence" value="ECO:0007669"/>
    <property type="project" value="TreeGrafter"/>
</dbReference>
<evidence type="ECO:0000259" key="1">
    <source>
        <dbReference type="PROSITE" id="PS51352"/>
    </source>
</evidence>